<evidence type="ECO:0000313" key="13">
    <source>
        <dbReference type="Proteomes" id="UP001244011"/>
    </source>
</evidence>
<keyword evidence="13" id="KW-1185">Reference proteome</keyword>
<gene>
    <name evidence="12" type="ORF">QBC33DRAFT_538541</name>
</gene>
<protein>
    <submittedName>
        <fullName evidence="12">Catalase-related subgroup</fullName>
    </submittedName>
</protein>
<dbReference type="FunFam" id="2.40.180.10:FF:000001">
    <property type="entry name" value="Catalase"/>
    <property type="match status" value="1"/>
</dbReference>
<keyword evidence="7" id="KW-0376">Hydrogen peroxide</keyword>
<comment type="cofactor">
    <cofactor evidence="10">
        <name>heme</name>
        <dbReference type="ChEBI" id="CHEBI:30413"/>
    </cofactor>
</comment>
<evidence type="ECO:0000256" key="2">
    <source>
        <dbReference type="ARBA" id="ARBA00022559"/>
    </source>
</evidence>
<evidence type="ECO:0000256" key="6">
    <source>
        <dbReference type="ARBA" id="ARBA00023004"/>
    </source>
</evidence>
<dbReference type="InterPro" id="IPR011614">
    <property type="entry name" value="Catalase_core"/>
</dbReference>
<keyword evidence="6 10" id="KW-0408">Iron</keyword>
<dbReference type="GO" id="GO:0005739">
    <property type="term" value="C:mitochondrion"/>
    <property type="evidence" value="ECO:0007669"/>
    <property type="project" value="TreeGrafter"/>
</dbReference>
<dbReference type="PIRSF" id="PIRSF038928">
    <property type="entry name" value="Catalase_clade1-3"/>
    <property type="match status" value="1"/>
</dbReference>
<evidence type="ECO:0000256" key="5">
    <source>
        <dbReference type="ARBA" id="ARBA00023002"/>
    </source>
</evidence>
<dbReference type="GO" id="GO:0046872">
    <property type="term" value="F:metal ion binding"/>
    <property type="evidence" value="ECO:0007669"/>
    <property type="project" value="UniProtKB-KW"/>
</dbReference>
<dbReference type="GeneID" id="85311085"/>
<evidence type="ECO:0000256" key="3">
    <source>
        <dbReference type="ARBA" id="ARBA00022617"/>
    </source>
</evidence>
<dbReference type="EMBL" id="MU839008">
    <property type="protein sequence ID" value="KAK1767511.1"/>
    <property type="molecule type" value="Genomic_DNA"/>
</dbReference>
<dbReference type="InterPro" id="IPR020835">
    <property type="entry name" value="Catalase_sf"/>
</dbReference>
<feature type="domain" description="Catalase core" evidence="11">
    <location>
        <begin position="6"/>
        <end position="394"/>
    </location>
</feature>
<sequence>MTPDYTLAEGCPYPQSTTSVQLRDGTGGGLVLLQDTQLIETLAHFSRERIPERVVHAKAAGAYGEFEVTHDCSDITSASFLNTVGKKTDVLLRISTVGPERGSADTSRDVHGWAMKLYTDEGNFDWVFNNTPVFFVRDPIKFPSMNRSHKRHPRTNMPDSDMFWDFHVGNPEGIHELMHLFSDRGTPASLRHMNAYSGHTYKFTKEDGSFKYVKVHIKTQIGVRNLDRETAVKLAGENPDFLVEDLFQAIEKGDYPVWDVYVQVMDPSEAETYKWNIFDMTKVWPHKDYPLRQIGRLTMNRNPRNYFTDIEQAAFSPGNMVPGIAPTADPMLQARMFAYADAARYRLGVNYQQLPTNHAKVPIYSPFQRDGFMNFTANYGDDPNYVGSTLKPTTYKTAGNGRRGGLSTLTEHEKWTGEVSSFTSEIGPEDYEQAADLWEVLGREPGHQDRFVGNVADHLSKGKSSKLRVMVYELFSRVNKDLGSRIRAATEEIAL</sequence>
<dbReference type="GO" id="GO:0020037">
    <property type="term" value="F:heme binding"/>
    <property type="evidence" value="ECO:0007669"/>
    <property type="project" value="InterPro"/>
</dbReference>
<dbReference type="Gene3D" id="2.40.180.10">
    <property type="entry name" value="Catalase core domain"/>
    <property type="match status" value="1"/>
</dbReference>
<feature type="active site" evidence="9">
    <location>
        <position position="129"/>
    </location>
</feature>
<feature type="binding site" description="axial binding residue" evidence="10">
    <location>
        <position position="339"/>
    </location>
    <ligand>
        <name>heme</name>
        <dbReference type="ChEBI" id="CHEBI:30413"/>
    </ligand>
    <ligandPart>
        <name>Fe</name>
        <dbReference type="ChEBI" id="CHEBI:18248"/>
    </ligandPart>
</feature>
<dbReference type="GO" id="GO:0042542">
    <property type="term" value="P:response to hydrogen peroxide"/>
    <property type="evidence" value="ECO:0007669"/>
    <property type="project" value="TreeGrafter"/>
</dbReference>
<evidence type="ECO:0000256" key="7">
    <source>
        <dbReference type="ARBA" id="ARBA00023324"/>
    </source>
</evidence>
<dbReference type="InterPro" id="IPR024708">
    <property type="entry name" value="Catalase_AS"/>
</dbReference>
<feature type="active site" evidence="9">
    <location>
        <position position="56"/>
    </location>
</feature>
<evidence type="ECO:0000256" key="4">
    <source>
        <dbReference type="ARBA" id="ARBA00022723"/>
    </source>
</evidence>
<dbReference type="GO" id="GO:0004096">
    <property type="term" value="F:catalase activity"/>
    <property type="evidence" value="ECO:0007669"/>
    <property type="project" value="UniProtKB-EC"/>
</dbReference>
<evidence type="ECO:0000313" key="12">
    <source>
        <dbReference type="EMBL" id="KAK1767511.1"/>
    </source>
</evidence>
<keyword evidence="3 10" id="KW-0349">Heme</keyword>
<dbReference type="Pfam" id="PF00199">
    <property type="entry name" value="Catalase"/>
    <property type="match status" value="1"/>
</dbReference>
<dbReference type="GO" id="GO:0042744">
    <property type="term" value="P:hydrogen peroxide catabolic process"/>
    <property type="evidence" value="ECO:0007669"/>
    <property type="project" value="UniProtKB-KW"/>
</dbReference>
<dbReference type="InterPro" id="IPR010582">
    <property type="entry name" value="Catalase_immune_responsive"/>
</dbReference>
<accession>A0AAJ0C4H1</accession>
<dbReference type="SMART" id="SM01060">
    <property type="entry name" value="Catalase"/>
    <property type="match status" value="1"/>
</dbReference>
<dbReference type="PROSITE" id="PS00438">
    <property type="entry name" value="CATALASE_2"/>
    <property type="match status" value="1"/>
</dbReference>
<dbReference type="AlphaFoldDB" id="A0AAJ0C4H1"/>
<dbReference type="PANTHER" id="PTHR11465">
    <property type="entry name" value="CATALASE"/>
    <property type="match status" value="1"/>
</dbReference>
<dbReference type="Proteomes" id="UP001244011">
    <property type="component" value="Unassembled WGS sequence"/>
</dbReference>
<dbReference type="PANTHER" id="PTHR11465:SF26">
    <property type="entry name" value="CATALASE 2"/>
    <property type="match status" value="1"/>
</dbReference>
<keyword evidence="2" id="KW-0575">Peroxidase</keyword>
<evidence type="ECO:0000256" key="10">
    <source>
        <dbReference type="PIRSR" id="PIRSR038928-2"/>
    </source>
</evidence>
<dbReference type="SUPFAM" id="SSF56634">
    <property type="entry name" value="Heme-dependent catalase-like"/>
    <property type="match status" value="1"/>
</dbReference>
<comment type="caution">
    <text evidence="12">The sequence shown here is derived from an EMBL/GenBank/DDBJ whole genome shotgun (WGS) entry which is preliminary data.</text>
</comment>
<organism evidence="12 13">
    <name type="scientific">Phialemonium atrogriseum</name>
    <dbReference type="NCBI Taxonomy" id="1093897"/>
    <lineage>
        <taxon>Eukaryota</taxon>
        <taxon>Fungi</taxon>
        <taxon>Dikarya</taxon>
        <taxon>Ascomycota</taxon>
        <taxon>Pezizomycotina</taxon>
        <taxon>Sordariomycetes</taxon>
        <taxon>Sordariomycetidae</taxon>
        <taxon>Cephalothecales</taxon>
        <taxon>Cephalothecaceae</taxon>
        <taxon>Phialemonium</taxon>
    </lineage>
</organism>
<dbReference type="RefSeq" id="XP_060283724.1">
    <property type="nucleotide sequence ID" value="XM_060427898.1"/>
</dbReference>
<dbReference type="InterPro" id="IPR018028">
    <property type="entry name" value="Catalase"/>
</dbReference>
<dbReference type="PROSITE" id="PS51402">
    <property type="entry name" value="CATALASE_3"/>
    <property type="match status" value="1"/>
</dbReference>
<dbReference type="Pfam" id="PF06628">
    <property type="entry name" value="Catalase-rel"/>
    <property type="match status" value="1"/>
</dbReference>
<evidence type="ECO:0000256" key="1">
    <source>
        <dbReference type="ARBA" id="ARBA00005329"/>
    </source>
</evidence>
<dbReference type="GO" id="GO:0005777">
    <property type="term" value="C:peroxisome"/>
    <property type="evidence" value="ECO:0007669"/>
    <property type="project" value="TreeGrafter"/>
</dbReference>
<comment type="function">
    <text evidence="8">Catalyzes the degradation of hydrogen peroxide (H(2)O(2)) generated by peroxisomal oxidases to water and oxygen, thereby protecting cells from the toxic effects of hydrogen peroxide.</text>
</comment>
<evidence type="ECO:0000259" key="11">
    <source>
        <dbReference type="SMART" id="SM01060"/>
    </source>
</evidence>
<dbReference type="CDD" id="cd08157">
    <property type="entry name" value="catalase_fungal"/>
    <property type="match status" value="1"/>
</dbReference>
<reference evidence="12" key="1">
    <citation type="submission" date="2023-06" db="EMBL/GenBank/DDBJ databases">
        <title>Genome-scale phylogeny and comparative genomics of the fungal order Sordariales.</title>
        <authorList>
            <consortium name="Lawrence Berkeley National Laboratory"/>
            <person name="Hensen N."/>
            <person name="Bonometti L."/>
            <person name="Westerberg I."/>
            <person name="Brannstrom I.O."/>
            <person name="Guillou S."/>
            <person name="Cros-Aarteil S."/>
            <person name="Calhoun S."/>
            <person name="Haridas S."/>
            <person name="Kuo A."/>
            <person name="Mondo S."/>
            <person name="Pangilinan J."/>
            <person name="Riley R."/>
            <person name="Labutti K."/>
            <person name="Andreopoulos B."/>
            <person name="Lipzen A."/>
            <person name="Chen C."/>
            <person name="Yanf M."/>
            <person name="Daum C."/>
            <person name="Ng V."/>
            <person name="Clum A."/>
            <person name="Steindorff A."/>
            <person name="Ohm R."/>
            <person name="Martin F."/>
            <person name="Silar P."/>
            <person name="Natvig D."/>
            <person name="Lalanne C."/>
            <person name="Gautier V."/>
            <person name="Ament-Velasquez S.L."/>
            <person name="Kruys A."/>
            <person name="Hutchinson M.I."/>
            <person name="Powell A.J."/>
            <person name="Barry K."/>
            <person name="Miller A.N."/>
            <person name="Grigoriev I.V."/>
            <person name="Debuchy R."/>
            <person name="Gladieux P."/>
            <person name="Thoren M.H."/>
            <person name="Johannesson H."/>
        </authorList>
    </citation>
    <scope>NUCLEOTIDE SEQUENCE</scope>
    <source>
        <strain evidence="12">8032-3</strain>
    </source>
</reference>
<keyword evidence="4 10" id="KW-0479">Metal-binding</keyword>
<name>A0AAJ0C4H1_9PEZI</name>
<evidence type="ECO:0000256" key="9">
    <source>
        <dbReference type="PIRSR" id="PIRSR038928-1"/>
    </source>
</evidence>
<keyword evidence="5" id="KW-0560">Oxidoreductase</keyword>
<proteinExistence type="inferred from homology"/>
<dbReference type="PRINTS" id="PR00067">
    <property type="entry name" value="CATALASE"/>
</dbReference>
<evidence type="ECO:0000256" key="8">
    <source>
        <dbReference type="ARBA" id="ARBA00044729"/>
    </source>
</evidence>
<dbReference type="InterPro" id="IPR024711">
    <property type="entry name" value="Catalase_clade1/3"/>
</dbReference>
<comment type="similarity">
    <text evidence="1">Belongs to the catalase family.</text>
</comment>